<evidence type="ECO:0000259" key="10">
    <source>
        <dbReference type="Pfam" id="PF03713"/>
    </source>
</evidence>
<evidence type="ECO:0000313" key="13">
    <source>
        <dbReference type="Proteomes" id="UP000734218"/>
    </source>
</evidence>
<dbReference type="Gene3D" id="1.20.1260.10">
    <property type="match status" value="1"/>
</dbReference>
<feature type="domain" description="Methylamine utilisation protein MauE" evidence="11">
    <location>
        <begin position="114"/>
        <end position="239"/>
    </location>
</feature>
<dbReference type="SUPFAM" id="SSF52833">
    <property type="entry name" value="Thioredoxin-like"/>
    <property type="match status" value="1"/>
</dbReference>
<feature type="transmembrane region" description="Helical" evidence="8">
    <location>
        <begin position="217"/>
        <end position="239"/>
    </location>
</feature>
<comment type="function">
    <text evidence="1">May be specifically involved in the processing, transport, and/or maturation of the MADH beta-subunit.</text>
</comment>
<evidence type="ECO:0000259" key="9">
    <source>
        <dbReference type="Pfam" id="PF00462"/>
    </source>
</evidence>
<feature type="transmembrane region" description="Helical" evidence="8">
    <location>
        <begin position="120"/>
        <end position="146"/>
    </location>
</feature>
<organism evidence="12 13">
    <name type="scientific">Sphingomonas jejuensis</name>
    <dbReference type="NCBI Taxonomy" id="904715"/>
    <lineage>
        <taxon>Bacteria</taxon>
        <taxon>Pseudomonadati</taxon>
        <taxon>Pseudomonadota</taxon>
        <taxon>Alphaproteobacteria</taxon>
        <taxon>Sphingomonadales</taxon>
        <taxon>Sphingomonadaceae</taxon>
        <taxon>Sphingomonas</taxon>
    </lineage>
</organism>
<dbReference type="Pfam" id="PF03713">
    <property type="entry name" value="DUF305"/>
    <property type="match status" value="1"/>
</dbReference>
<feature type="domain" description="DUF305" evidence="10">
    <location>
        <begin position="278"/>
        <end position="345"/>
    </location>
</feature>
<accession>A0ABX0XLV6</accession>
<evidence type="ECO:0000259" key="11">
    <source>
        <dbReference type="Pfam" id="PF07291"/>
    </source>
</evidence>
<dbReference type="EMBL" id="JAATJE010000001">
    <property type="protein sequence ID" value="NJC33695.1"/>
    <property type="molecule type" value="Genomic_DNA"/>
</dbReference>
<dbReference type="PANTHER" id="PTHR36933:SF1">
    <property type="entry name" value="SLL0788 PROTEIN"/>
    <property type="match status" value="1"/>
</dbReference>
<evidence type="ECO:0000256" key="3">
    <source>
        <dbReference type="ARBA" id="ARBA00004856"/>
    </source>
</evidence>
<dbReference type="InterPro" id="IPR012347">
    <property type="entry name" value="Ferritin-like"/>
</dbReference>
<evidence type="ECO:0000256" key="7">
    <source>
        <dbReference type="ARBA" id="ARBA00023136"/>
    </source>
</evidence>
<evidence type="ECO:0000256" key="8">
    <source>
        <dbReference type="SAM" id="Phobius"/>
    </source>
</evidence>
<dbReference type="PROSITE" id="PS51354">
    <property type="entry name" value="GLUTAREDOXIN_2"/>
    <property type="match status" value="1"/>
</dbReference>
<keyword evidence="13" id="KW-1185">Reference proteome</keyword>
<keyword evidence="6 8" id="KW-1133">Transmembrane helix</keyword>
<protein>
    <recommendedName>
        <fullName evidence="4">Methylamine utilization protein MauE</fullName>
    </recommendedName>
</protein>
<keyword evidence="7 8" id="KW-0472">Membrane</keyword>
<evidence type="ECO:0000256" key="6">
    <source>
        <dbReference type="ARBA" id="ARBA00022989"/>
    </source>
</evidence>
<dbReference type="Pfam" id="PF07291">
    <property type="entry name" value="MauE"/>
    <property type="match status" value="1"/>
</dbReference>
<evidence type="ECO:0000256" key="5">
    <source>
        <dbReference type="ARBA" id="ARBA00022692"/>
    </source>
</evidence>
<name>A0ABX0XLV6_9SPHN</name>
<reference evidence="12 13" key="1">
    <citation type="submission" date="2020-03" db="EMBL/GenBank/DDBJ databases">
        <title>Genomic Encyclopedia of Type Strains, Phase IV (KMG-IV): sequencing the most valuable type-strain genomes for metagenomic binning, comparative biology and taxonomic classification.</title>
        <authorList>
            <person name="Goeker M."/>
        </authorList>
    </citation>
    <scope>NUCLEOTIDE SEQUENCE [LARGE SCALE GENOMIC DNA]</scope>
    <source>
        <strain evidence="12 13">DSM 27651</strain>
    </source>
</reference>
<evidence type="ECO:0000256" key="2">
    <source>
        <dbReference type="ARBA" id="ARBA00004141"/>
    </source>
</evidence>
<comment type="pathway">
    <text evidence="3">One-carbon metabolism; methylamine degradation.</text>
</comment>
<dbReference type="InterPro" id="IPR005183">
    <property type="entry name" value="DUF305_CopM-like"/>
</dbReference>
<dbReference type="InterPro" id="IPR036249">
    <property type="entry name" value="Thioredoxin-like_sf"/>
</dbReference>
<dbReference type="Proteomes" id="UP000734218">
    <property type="component" value="Unassembled WGS sequence"/>
</dbReference>
<proteinExistence type="predicted"/>
<keyword evidence="5 8" id="KW-0812">Transmembrane</keyword>
<comment type="subcellular location">
    <subcellularLocation>
        <location evidence="2">Membrane</location>
        <topology evidence="2">Multi-pass membrane protein</topology>
    </subcellularLocation>
</comment>
<feature type="domain" description="Glutaredoxin" evidence="9">
    <location>
        <begin position="13"/>
        <end position="64"/>
    </location>
</feature>
<dbReference type="PANTHER" id="PTHR36933">
    <property type="entry name" value="SLL0788 PROTEIN"/>
    <property type="match status" value="1"/>
</dbReference>
<sequence>MAILYRMVLPDHVCPFGLKARHLLRRAGYQVDDRPLTTRAQTDAFKAEHGVATTPQVFIAGQRIGGHDDLRRFLGKPVVDPKATSYRPVVALFGITASMALAASHAAYGSPFTVRAAEWFVGFSMAVLALTKLQNIASFSTMFLNYDLLARRWVPYGTLYPFAEGLAGILMIAGVLTWLSVPVALFIGTVGAVSVIKAVYIDRRSLRCACVGGNSNVPLGAVSLLENLMMVAMAIWMAAGALTAASATAPASPAVAAYQAAHGEMMRGMATPLTGDADVDFMTGMIPHHEGATAMARVALAHGRDPEVRALAADVIVAQEREIAQMRAWLDRRGAPPPAATATDHGAMAH</sequence>
<gene>
    <name evidence="12" type="ORF">GGR88_001169</name>
</gene>
<dbReference type="Gene3D" id="3.40.30.10">
    <property type="entry name" value="Glutaredoxin"/>
    <property type="match status" value="1"/>
</dbReference>
<dbReference type="Pfam" id="PF00462">
    <property type="entry name" value="Glutaredoxin"/>
    <property type="match status" value="1"/>
</dbReference>
<dbReference type="InterPro" id="IPR002109">
    <property type="entry name" value="Glutaredoxin"/>
</dbReference>
<comment type="caution">
    <text evidence="12">The sequence shown here is derived from an EMBL/GenBank/DDBJ whole genome shotgun (WGS) entry which is preliminary data.</text>
</comment>
<feature type="transmembrane region" description="Helical" evidence="8">
    <location>
        <begin position="89"/>
        <end position="108"/>
    </location>
</feature>
<evidence type="ECO:0000256" key="4">
    <source>
        <dbReference type="ARBA" id="ARBA00019078"/>
    </source>
</evidence>
<evidence type="ECO:0000313" key="12">
    <source>
        <dbReference type="EMBL" id="NJC33695.1"/>
    </source>
</evidence>
<evidence type="ECO:0000256" key="1">
    <source>
        <dbReference type="ARBA" id="ARBA00003475"/>
    </source>
</evidence>
<dbReference type="InterPro" id="IPR009908">
    <property type="entry name" value="Methylamine_util_MauE"/>
</dbReference>
<feature type="transmembrane region" description="Helical" evidence="8">
    <location>
        <begin position="166"/>
        <end position="196"/>
    </location>
</feature>